<dbReference type="AlphaFoldDB" id="A0A4R5VJR4"/>
<dbReference type="SUPFAM" id="SSF102712">
    <property type="entry name" value="JAB1/MPN domain"/>
    <property type="match status" value="1"/>
</dbReference>
<comment type="caution">
    <text evidence="7">The sequence shown here is derived from an EMBL/GenBank/DDBJ whole genome shotgun (WGS) entry which is preliminary data.</text>
</comment>
<name>A0A4R5VJR4_9BACI</name>
<gene>
    <name evidence="7" type="ORF">E2K98_24695</name>
</gene>
<protein>
    <recommendedName>
        <fullName evidence="6">JAB domain-containing protein</fullName>
    </recommendedName>
</protein>
<evidence type="ECO:0000256" key="2">
    <source>
        <dbReference type="ARBA" id="ARBA00022723"/>
    </source>
</evidence>
<dbReference type="InterPro" id="IPR028090">
    <property type="entry name" value="JAB_dom_prok"/>
</dbReference>
<dbReference type="GO" id="GO:0006508">
    <property type="term" value="P:proteolysis"/>
    <property type="evidence" value="ECO:0007669"/>
    <property type="project" value="UniProtKB-KW"/>
</dbReference>
<evidence type="ECO:0000256" key="1">
    <source>
        <dbReference type="ARBA" id="ARBA00022670"/>
    </source>
</evidence>
<evidence type="ECO:0000259" key="6">
    <source>
        <dbReference type="Pfam" id="PF14464"/>
    </source>
</evidence>
<evidence type="ECO:0000256" key="3">
    <source>
        <dbReference type="ARBA" id="ARBA00022801"/>
    </source>
</evidence>
<organism evidence="7 8">
    <name type="scientific">Bacillus salipaludis</name>
    <dbReference type="NCBI Taxonomy" id="2547811"/>
    <lineage>
        <taxon>Bacteria</taxon>
        <taxon>Bacillati</taxon>
        <taxon>Bacillota</taxon>
        <taxon>Bacilli</taxon>
        <taxon>Bacillales</taxon>
        <taxon>Bacillaceae</taxon>
        <taxon>Bacillus</taxon>
    </lineage>
</organism>
<evidence type="ECO:0000256" key="5">
    <source>
        <dbReference type="ARBA" id="ARBA00023049"/>
    </source>
</evidence>
<evidence type="ECO:0000256" key="4">
    <source>
        <dbReference type="ARBA" id="ARBA00022833"/>
    </source>
</evidence>
<feature type="domain" description="JAB" evidence="6">
    <location>
        <begin position="31"/>
        <end position="126"/>
    </location>
</feature>
<keyword evidence="4" id="KW-0862">Zinc</keyword>
<sequence length="165" mass="19531">MIIMNYKNSSMFIEENVIKVISNWRQVNLSDNESGGMLIGAISDDQKIVMINDLTLPIKEDIQSRFQYIRSEKHNNLLKEKWLASNKTLMYFGEWHTHPQDDPIYSTQDYKNWKMLLNHSNTFTEDLLFLIAGRKHFKIWLGNRKNNKITLLFKGEFSEIDTKNN</sequence>
<keyword evidence="2" id="KW-0479">Metal-binding</keyword>
<keyword evidence="1" id="KW-0645">Protease</keyword>
<keyword evidence="3" id="KW-0378">Hydrolase</keyword>
<evidence type="ECO:0000313" key="8">
    <source>
        <dbReference type="Proteomes" id="UP000295132"/>
    </source>
</evidence>
<dbReference type="GO" id="GO:0008237">
    <property type="term" value="F:metallopeptidase activity"/>
    <property type="evidence" value="ECO:0007669"/>
    <property type="project" value="UniProtKB-KW"/>
</dbReference>
<dbReference type="Pfam" id="PF14464">
    <property type="entry name" value="Prok-JAB"/>
    <property type="match status" value="1"/>
</dbReference>
<keyword evidence="5" id="KW-0482">Metalloprotease</keyword>
<evidence type="ECO:0000313" key="7">
    <source>
        <dbReference type="EMBL" id="TDK58119.1"/>
    </source>
</evidence>
<dbReference type="Gene3D" id="3.40.140.10">
    <property type="entry name" value="Cytidine Deaminase, domain 2"/>
    <property type="match status" value="1"/>
</dbReference>
<accession>A0A4R5VJR4</accession>
<dbReference type="Proteomes" id="UP000295132">
    <property type="component" value="Unassembled WGS sequence"/>
</dbReference>
<proteinExistence type="predicted"/>
<reference evidence="7 8" key="1">
    <citation type="submission" date="2019-03" db="EMBL/GenBank/DDBJ databases">
        <title>Bacillus niacini sp. nov. a Nicotinate-Metabolizing Mesophile Isolated from Soil.</title>
        <authorList>
            <person name="Zhang G."/>
        </authorList>
    </citation>
    <scope>NUCLEOTIDE SEQUENCE [LARGE SCALE GENOMIC DNA]</scope>
    <source>
        <strain evidence="7 8">WN066</strain>
    </source>
</reference>
<dbReference type="EMBL" id="SMYO01000017">
    <property type="protein sequence ID" value="TDK58119.1"/>
    <property type="molecule type" value="Genomic_DNA"/>
</dbReference>
<dbReference type="GO" id="GO:0046872">
    <property type="term" value="F:metal ion binding"/>
    <property type="evidence" value="ECO:0007669"/>
    <property type="project" value="UniProtKB-KW"/>
</dbReference>